<proteinExistence type="predicted"/>
<organism evidence="1 2">
    <name type="scientific">Neisseria meningitidis serogroup B (strain ATCC 13091 / M2091)</name>
    <dbReference type="NCBI Taxonomy" id="862513"/>
    <lineage>
        <taxon>Bacteria</taxon>
        <taxon>Pseudomonadati</taxon>
        <taxon>Pseudomonadota</taxon>
        <taxon>Betaproteobacteria</taxon>
        <taxon>Neisseriales</taxon>
        <taxon>Neisseriaceae</taxon>
        <taxon>Neisseria</taxon>
    </lineage>
</organism>
<dbReference type="EMBL" id="AEEF01000001">
    <property type="protein sequence ID" value="EFM05469.1"/>
    <property type="molecule type" value="Genomic_DNA"/>
</dbReference>
<protein>
    <submittedName>
        <fullName evidence="1">Uncharacterized protein</fullName>
    </submittedName>
</protein>
<name>E0N6G1_NEIM3</name>
<dbReference type="HOGENOM" id="CLU_1702370_0_0_4"/>
<evidence type="ECO:0000313" key="1">
    <source>
        <dbReference type="EMBL" id="EFM05469.1"/>
    </source>
</evidence>
<dbReference type="AlphaFoldDB" id="E0N6G1"/>
<accession>E0N6G1</accession>
<dbReference type="Proteomes" id="UP000005526">
    <property type="component" value="Unassembled WGS sequence"/>
</dbReference>
<evidence type="ECO:0000313" key="2">
    <source>
        <dbReference type="Proteomes" id="UP000005526"/>
    </source>
</evidence>
<reference evidence="1 2" key="1">
    <citation type="submission" date="2010-07" db="EMBL/GenBank/DDBJ databases">
        <authorList>
            <person name="Muzny D."/>
            <person name="Qin X."/>
            <person name="Deng J."/>
            <person name="Jiang H."/>
            <person name="Liu Y."/>
            <person name="Qu J."/>
            <person name="Song X.-Z."/>
            <person name="Zhang L."/>
            <person name="Thornton R."/>
            <person name="Coyle M."/>
            <person name="Francisco L."/>
            <person name="Jackson L."/>
            <person name="Javaid M."/>
            <person name="Korchina V."/>
            <person name="Kovar C."/>
            <person name="Mata R."/>
            <person name="Mathew T."/>
            <person name="Ngo R."/>
            <person name="Nguyen L."/>
            <person name="Nguyen N."/>
            <person name="Okwuonu G."/>
            <person name="Ongeri F."/>
            <person name="Pham C."/>
            <person name="Simmons D."/>
            <person name="Wilczek-Boney K."/>
            <person name="Hale W."/>
            <person name="Jakkamsetti A."/>
            <person name="Pham P."/>
            <person name="Ruth R."/>
            <person name="San Lucas F."/>
            <person name="Warren J."/>
            <person name="Zhang J."/>
            <person name="Zhao Z."/>
            <person name="Zhou C."/>
            <person name="Zhu D."/>
            <person name="Lee S."/>
            <person name="Bess C."/>
            <person name="Blankenburg K."/>
            <person name="Forbes L."/>
            <person name="Fu Q."/>
            <person name="Gubbala S."/>
            <person name="Hirani K."/>
            <person name="Jayaseelan J.C."/>
            <person name="Lara F."/>
            <person name="Munidasa M."/>
            <person name="Palculict T."/>
            <person name="Patil S."/>
            <person name="Pu L.-L."/>
            <person name="Saada N."/>
            <person name="Tang L."/>
            <person name="Weissenberger G."/>
            <person name="Zhu Y."/>
            <person name="Hemphill L."/>
            <person name="Shang Y."/>
            <person name="Youmans B."/>
            <person name="Ayvaz T."/>
            <person name="Ross M."/>
            <person name="Santibanez J."/>
            <person name="Aqrawi P."/>
            <person name="Gross S."/>
            <person name="Joshi V."/>
            <person name="Fowler G."/>
            <person name="Nazareth L."/>
            <person name="Reid J."/>
            <person name="Worley K."/>
            <person name="Petrosino J."/>
            <person name="Highlander S."/>
            <person name="Gibbs R."/>
        </authorList>
    </citation>
    <scope>NUCLEOTIDE SEQUENCE [LARGE SCALE GENOMIC DNA]</scope>
    <source>
        <strain evidence="1 2">ATCC 13091</strain>
    </source>
</reference>
<gene>
    <name evidence="1" type="ORF">HMPREF0602_0091</name>
</gene>
<comment type="caution">
    <text evidence="1">The sequence shown here is derived from an EMBL/GenBank/DDBJ whole genome shotgun (WGS) entry which is preliminary data.</text>
</comment>
<dbReference type="RefSeq" id="WP_002212392.1">
    <property type="nucleotide sequence ID" value="NZ_GL397187.1"/>
</dbReference>
<sequence length="154" mass="17666">MAEEMRTCKTCGETKPLETGFYKNRIGDDSKVYYRHDCKRCWDKAMSERNKQRVKKTETVAEEMRTCKTCGETKPLEGFHIANRRNPNRSYYKSCKTCRNKETNQKQAERRAAEKIEFSTHPASIRDAVALAHAACPILGIGLWTNPSPARECA</sequence>